<evidence type="ECO:0000313" key="10">
    <source>
        <dbReference type="Proteomes" id="UP000613208"/>
    </source>
</evidence>
<evidence type="ECO:0000256" key="6">
    <source>
        <dbReference type="ARBA" id="ARBA00023014"/>
    </source>
</evidence>
<feature type="domain" description="Nitrite/sulphite reductase 4Fe-4S" evidence="7">
    <location>
        <begin position="119"/>
        <end position="267"/>
    </location>
</feature>
<dbReference type="Pfam" id="PF03460">
    <property type="entry name" value="NIR_SIR_ferr"/>
    <property type="match status" value="1"/>
</dbReference>
<keyword evidence="10" id="KW-1185">Reference proteome</keyword>
<dbReference type="InterPro" id="IPR006066">
    <property type="entry name" value="NO2/SO3_Rdtase_FeS/sirohaem_BS"/>
</dbReference>
<dbReference type="InterPro" id="IPR051329">
    <property type="entry name" value="NIR_SIR_4Fe-4S"/>
</dbReference>
<accession>A0A916Q9Y7</accession>
<dbReference type="Pfam" id="PF01077">
    <property type="entry name" value="NIR_SIR"/>
    <property type="match status" value="1"/>
</dbReference>
<dbReference type="SUPFAM" id="SSF56014">
    <property type="entry name" value="Nitrite and sulphite reductase 4Fe-4S domain-like"/>
    <property type="match status" value="2"/>
</dbReference>
<proteinExistence type="predicted"/>
<dbReference type="PANTHER" id="PTHR32439">
    <property type="entry name" value="FERREDOXIN--NITRITE REDUCTASE, CHLOROPLASTIC"/>
    <property type="match status" value="1"/>
</dbReference>
<keyword evidence="3" id="KW-0479">Metal-binding</keyword>
<dbReference type="Gene3D" id="3.30.413.10">
    <property type="entry name" value="Sulfite Reductase Hemoprotein, domain 1"/>
    <property type="match status" value="2"/>
</dbReference>
<keyword evidence="2" id="KW-0349">Heme</keyword>
<name>A0A916Q9Y7_9FIRM</name>
<evidence type="ECO:0000313" key="9">
    <source>
        <dbReference type="EMBL" id="GFO84738.1"/>
    </source>
</evidence>
<evidence type="ECO:0000259" key="7">
    <source>
        <dbReference type="Pfam" id="PF01077"/>
    </source>
</evidence>
<evidence type="ECO:0000256" key="3">
    <source>
        <dbReference type="ARBA" id="ARBA00022723"/>
    </source>
</evidence>
<organism evidence="9 10">
    <name type="scientific">Anaerostipes butyraticus</name>
    <dbReference type="NCBI Taxonomy" id="645466"/>
    <lineage>
        <taxon>Bacteria</taxon>
        <taxon>Bacillati</taxon>
        <taxon>Bacillota</taxon>
        <taxon>Clostridia</taxon>
        <taxon>Lachnospirales</taxon>
        <taxon>Lachnospiraceae</taxon>
        <taxon>Anaerostipes</taxon>
    </lineage>
</organism>
<dbReference type="GO" id="GO:0016491">
    <property type="term" value="F:oxidoreductase activity"/>
    <property type="evidence" value="ECO:0007669"/>
    <property type="project" value="UniProtKB-KW"/>
</dbReference>
<dbReference type="InterPro" id="IPR006067">
    <property type="entry name" value="NO2/SO3_Rdtase_4Fe4S_dom"/>
</dbReference>
<dbReference type="Gene3D" id="3.90.480.10">
    <property type="entry name" value="Sulfite Reductase Hemoprotein,Domain 2"/>
    <property type="match status" value="1"/>
</dbReference>
<gene>
    <name evidence="9" type="ORF">ANBU17_10850</name>
</gene>
<comment type="caution">
    <text evidence="9">The sequence shown here is derived from an EMBL/GenBank/DDBJ whole genome shotgun (WGS) entry which is preliminary data.</text>
</comment>
<keyword evidence="5" id="KW-0408">Iron</keyword>
<dbReference type="InterPro" id="IPR005117">
    <property type="entry name" value="NiRdtase/SiRdtase_haem-b_fer"/>
</dbReference>
<keyword evidence="6" id="KW-0411">Iron-sulfur</keyword>
<evidence type="ECO:0000259" key="8">
    <source>
        <dbReference type="Pfam" id="PF03460"/>
    </source>
</evidence>
<dbReference type="SUPFAM" id="SSF55124">
    <property type="entry name" value="Nitrite/Sulfite reductase N-terminal domain-like"/>
    <property type="match status" value="2"/>
</dbReference>
<keyword evidence="1" id="KW-0004">4Fe-4S</keyword>
<dbReference type="GO" id="GO:0020037">
    <property type="term" value="F:heme binding"/>
    <property type="evidence" value="ECO:0007669"/>
    <property type="project" value="InterPro"/>
</dbReference>
<dbReference type="GO" id="GO:0051539">
    <property type="term" value="F:4 iron, 4 sulfur cluster binding"/>
    <property type="evidence" value="ECO:0007669"/>
    <property type="project" value="UniProtKB-KW"/>
</dbReference>
<dbReference type="PANTHER" id="PTHR32439:SF9">
    <property type="entry name" value="BLR3264 PROTEIN"/>
    <property type="match status" value="1"/>
</dbReference>
<dbReference type="InterPro" id="IPR045854">
    <property type="entry name" value="NO2/SO3_Rdtase_4Fe4S_sf"/>
</dbReference>
<keyword evidence="4" id="KW-0560">Oxidoreductase</keyword>
<dbReference type="PROSITE" id="PS00365">
    <property type="entry name" value="NIR_SIR"/>
    <property type="match status" value="1"/>
</dbReference>
<dbReference type="InterPro" id="IPR036136">
    <property type="entry name" value="Nit/Sulf_reduc_fer-like_dom_sf"/>
</dbReference>
<dbReference type="RefSeq" id="WP_201310461.1">
    <property type="nucleotide sequence ID" value="NZ_BLYI01000027.1"/>
</dbReference>
<protein>
    <submittedName>
        <fullName evidence="9">Ferredoxin--nitrite reductase</fullName>
    </submittedName>
</protein>
<evidence type="ECO:0000256" key="5">
    <source>
        <dbReference type="ARBA" id="ARBA00023004"/>
    </source>
</evidence>
<dbReference type="Proteomes" id="UP000613208">
    <property type="component" value="Unassembled WGS sequence"/>
</dbReference>
<feature type="domain" description="Nitrite/Sulfite reductase ferredoxin-like" evidence="8">
    <location>
        <begin position="43"/>
        <end position="105"/>
    </location>
</feature>
<dbReference type="GO" id="GO:0046872">
    <property type="term" value="F:metal ion binding"/>
    <property type="evidence" value="ECO:0007669"/>
    <property type="project" value="UniProtKB-KW"/>
</dbReference>
<evidence type="ECO:0000256" key="1">
    <source>
        <dbReference type="ARBA" id="ARBA00022485"/>
    </source>
</evidence>
<evidence type="ECO:0000256" key="2">
    <source>
        <dbReference type="ARBA" id="ARBA00022617"/>
    </source>
</evidence>
<dbReference type="PRINTS" id="PR00397">
    <property type="entry name" value="SIROHAEM"/>
</dbReference>
<reference evidence="9" key="1">
    <citation type="submission" date="2020-06" db="EMBL/GenBank/DDBJ databases">
        <title>Characterization of fructooligosaccharide metabolism and fructooligosaccharide-degrading enzymes in human commensal butyrate producers.</title>
        <authorList>
            <person name="Tanno H."/>
            <person name="Fujii T."/>
            <person name="Hirano K."/>
            <person name="Maeno S."/>
            <person name="Tonozuka T."/>
            <person name="Sakamoto M."/>
            <person name="Ohkuma M."/>
            <person name="Tochio T."/>
            <person name="Endo A."/>
        </authorList>
    </citation>
    <scope>NUCLEOTIDE SEQUENCE</scope>
    <source>
        <strain evidence="9">JCM 17466</strain>
    </source>
</reference>
<dbReference type="EMBL" id="BLYI01000027">
    <property type="protein sequence ID" value="GFO84738.1"/>
    <property type="molecule type" value="Genomic_DNA"/>
</dbReference>
<dbReference type="AlphaFoldDB" id="A0A916Q9Y7"/>
<evidence type="ECO:0000256" key="4">
    <source>
        <dbReference type="ARBA" id="ARBA00023002"/>
    </source>
</evidence>
<sequence>MEKIKNEVWKKDFGEFKEKTDQFYAGELDKASYKGFSGRFGSYAQKDGKASMLRLRMAGGRLTKDKMKFIADSIEKYKVNKVHFTTCQTIQLHNLRPEAIYGIMEGALDHDIVTMGGGGDFPRNVMVSPLSGVEKGEYFDVLPYAEAAGEYLMTFIPKKMMPRKLKVCFSNSPANRTHATFRDLGFVARPDGLFDVYSAGGLGNNPRFGVKVAEAVEPSKILYYICAMRETFIAYGNYEQRGKARTRYMQETLGEEGYKKAYLEKLDEVFASGENLDLDITAEEVKKQGDGSEVEDPRVIAQKQEGLYAVTYHPIGGCPAPEKLGEIYHVIQDMEDVEARVAPDETMYIINLTGSEAKKVLEATSDGARTLFETSVSCIGASICQVGIRDSQALLHKCVEAVREAGIKDGALPQIHISGCPSSCGTHQTGEIGFHGCVKVVDKVPHPAFTLHLNGCDLQGKERMGEKVGVLLEEDIPKFFVKLGKIVEDSGMDYKEWSQKYPDEIEKAAEEFIK</sequence>